<dbReference type="PROSITE" id="PS50097">
    <property type="entry name" value="BTB"/>
    <property type="match status" value="1"/>
</dbReference>
<name>A0A8K1C6I2_PYTOL</name>
<dbReference type="CDD" id="cd14733">
    <property type="entry name" value="BACK"/>
    <property type="match status" value="1"/>
</dbReference>
<feature type="compositionally biased region" description="Polar residues" evidence="1">
    <location>
        <begin position="97"/>
        <end position="109"/>
    </location>
</feature>
<feature type="region of interest" description="Disordered" evidence="1">
    <location>
        <begin position="1"/>
        <end position="111"/>
    </location>
</feature>
<dbReference type="SMART" id="SM00875">
    <property type="entry name" value="BACK"/>
    <property type="match status" value="1"/>
</dbReference>
<dbReference type="InterPro" id="IPR000210">
    <property type="entry name" value="BTB/POZ_dom"/>
</dbReference>
<dbReference type="EMBL" id="SPLM01000144">
    <property type="protein sequence ID" value="TMW57333.1"/>
    <property type="molecule type" value="Genomic_DNA"/>
</dbReference>
<dbReference type="Gene3D" id="3.30.710.10">
    <property type="entry name" value="Potassium Channel Kv1.1, Chain A"/>
    <property type="match status" value="1"/>
</dbReference>
<dbReference type="Pfam" id="PF00651">
    <property type="entry name" value="BTB"/>
    <property type="match status" value="1"/>
</dbReference>
<proteinExistence type="predicted"/>
<dbReference type="AlphaFoldDB" id="A0A8K1C6I2"/>
<feature type="compositionally biased region" description="Low complexity" evidence="1">
    <location>
        <begin position="84"/>
        <end position="96"/>
    </location>
</feature>
<dbReference type="InterPro" id="IPR011705">
    <property type="entry name" value="BACK"/>
</dbReference>
<feature type="compositionally biased region" description="Polar residues" evidence="1">
    <location>
        <begin position="64"/>
        <end position="74"/>
    </location>
</feature>
<dbReference type="SMART" id="SM00225">
    <property type="entry name" value="BTB"/>
    <property type="match status" value="1"/>
</dbReference>
<evidence type="ECO:0000313" key="4">
    <source>
        <dbReference type="Proteomes" id="UP000794436"/>
    </source>
</evidence>
<evidence type="ECO:0000313" key="3">
    <source>
        <dbReference type="EMBL" id="TMW57333.1"/>
    </source>
</evidence>
<gene>
    <name evidence="3" type="ORF">Poli38472_003258</name>
</gene>
<dbReference type="PANTHER" id="PTHR24410:SF23">
    <property type="entry name" value="BTB DOMAIN-CONTAINING PROTEIN-RELATED"/>
    <property type="match status" value="1"/>
</dbReference>
<keyword evidence="4" id="KW-1185">Reference proteome</keyword>
<dbReference type="InterPro" id="IPR051481">
    <property type="entry name" value="BTB-POZ/Galectin-3-binding"/>
</dbReference>
<dbReference type="InterPro" id="IPR011333">
    <property type="entry name" value="SKP1/BTB/POZ_sf"/>
</dbReference>
<dbReference type="Gene3D" id="1.25.40.420">
    <property type="match status" value="1"/>
</dbReference>
<dbReference type="SUPFAM" id="SSF54695">
    <property type="entry name" value="POZ domain"/>
    <property type="match status" value="1"/>
</dbReference>
<protein>
    <recommendedName>
        <fullName evidence="2">BTB domain-containing protein</fullName>
    </recommendedName>
</protein>
<feature type="domain" description="BTB" evidence="2">
    <location>
        <begin position="139"/>
        <end position="229"/>
    </location>
</feature>
<feature type="compositionally biased region" description="Acidic residues" evidence="1">
    <location>
        <begin position="22"/>
        <end position="36"/>
    </location>
</feature>
<evidence type="ECO:0000259" key="2">
    <source>
        <dbReference type="PROSITE" id="PS50097"/>
    </source>
</evidence>
<reference evidence="3" key="1">
    <citation type="submission" date="2019-03" db="EMBL/GenBank/DDBJ databases">
        <title>Long read genome sequence of the mycoparasitic Pythium oligandrum ATCC 38472 isolated from sugarbeet rhizosphere.</title>
        <authorList>
            <person name="Gaulin E."/>
        </authorList>
    </citation>
    <scope>NUCLEOTIDE SEQUENCE</scope>
    <source>
        <strain evidence="3">ATCC 38472_TT</strain>
    </source>
</reference>
<organism evidence="3 4">
    <name type="scientific">Pythium oligandrum</name>
    <name type="common">Mycoparasitic fungus</name>
    <dbReference type="NCBI Taxonomy" id="41045"/>
    <lineage>
        <taxon>Eukaryota</taxon>
        <taxon>Sar</taxon>
        <taxon>Stramenopiles</taxon>
        <taxon>Oomycota</taxon>
        <taxon>Peronosporomycetes</taxon>
        <taxon>Pythiales</taxon>
        <taxon>Pythiaceae</taxon>
        <taxon>Pythium</taxon>
    </lineage>
</organism>
<sequence>MPPRADRSRRRVSIQEATHDVEMDDDMTEREDDEQTDQSSIGLSSESPRNQTMPHSPPLAGPSAQWSPADSVTLATEDDDYRSETSSSETYSRDSSGTLTPKNVQSSYSNHRDLSTRLKHAIAGDKWTGPMFDESMIGTDVVLCVRSQQLDDDAGAVVQRRPGEGHAVEEKCFYAHRFMLAASSVPFKVMLTGHMREAVERKVEIYGMEPNIFEKVLVFIYTGEVTVDLQNVIGLLIASELYELAGLREICKSFVLYHAQEVFRDPEMVQIPEKVLIEIVEHDDLQIREVTLMEALVIWGESRVARADRPVLDILSDVMENVRFLTMSVSDLYGKVRPLVDDGVIRESLLTEALFYHLKWGTTAQGAKASQRRRPRAGTAALRKRKRVSFIQHVSFVTE</sequence>
<feature type="compositionally biased region" description="Polar residues" evidence="1">
    <location>
        <begin position="39"/>
        <end position="54"/>
    </location>
</feature>
<accession>A0A8K1C6I2</accession>
<dbReference type="Proteomes" id="UP000794436">
    <property type="component" value="Unassembled WGS sequence"/>
</dbReference>
<comment type="caution">
    <text evidence="3">The sequence shown here is derived from an EMBL/GenBank/DDBJ whole genome shotgun (WGS) entry which is preliminary data.</text>
</comment>
<evidence type="ECO:0000256" key="1">
    <source>
        <dbReference type="SAM" id="MobiDB-lite"/>
    </source>
</evidence>
<dbReference type="OrthoDB" id="6418787at2759"/>
<dbReference type="PANTHER" id="PTHR24410">
    <property type="entry name" value="HL07962P-RELATED"/>
    <property type="match status" value="1"/>
</dbReference>